<reference evidence="1 2" key="1">
    <citation type="submission" date="2011-09" db="EMBL/GenBank/DDBJ databases">
        <title>The draft genome of Treponema saccharophilum DSM 2985.</title>
        <authorList>
            <consortium name="US DOE Joint Genome Institute (JGI-PGF)"/>
            <person name="Lucas S."/>
            <person name="Copeland A."/>
            <person name="Lapidus A."/>
            <person name="Glavina del Rio T."/>
            <person name="Dalin E."/>
            <person name="Tice H."/>
            <person name="Bruce D."/>
            <person name="Goodwin L."/>
            <person name="Pitluck S."/>
            <person name="Peters L."/>
            <person name="Kyrpides N."/>
            <person name="Mavromatis K."/>
            <person name="Ivanova N."/>
            <person name="Markowitz V."/>
            <person name="Cheng J.-F."/>
            <person name="Hugenholtz P."/>
            <person name="Woyke T."/>
            <person name="Wu D."/>
            <person name="Gronow S."/>
            <person name="Wellnitz S."/>
            <person name="Brambilla E."/>
            <person name="Klenk H.-P."/>
            <person name="Eisen J.A."/>
        </authorList>
    </citation>
    <scope>NUCLEOTIDE SEQUENCE [LARGE SCALE GENOMIC DNA]</scope>
    <source>
        <strain evidence="1 2">DSM 2985</strain>
    </source>
</reference>
<dbReference type="eggNOG" id="ENOG502ZA7Z">
    <property type="taxonomic scope" value="Bacteria"/>
</dbReference>
<name>H7EMH3_9SPIR</name>
<dbReference type="RefSeq" id="WP_002705511.1">
    <property type="nucleotide sequence ID" value="NZ_AGRW01000051.1"/>
</dbReference>
<protein>
    <recommendedName>
        <fullName evidence="3">DUF3990 domain-containing protein</fullName>
    </recommendedName>
</protein>
<dbReference type="STRING" id="907348.TresaDRAFT_0395"/>
<evidence type="ECO:0000313" key="2">
    <source>
        <dbReference type="Proteomes" id="UP000003571"/>
    </source>
</evidence>
<proteinExistence type="predicted"/>
<comment type="caution">
    <text evidence="1">The sequence shown here is derived from an EMBL/GenBank/DDBJ whole genome shotgun (WGS) entry which is preliminary data.</text>
</comment>
<sequence>MQIYHGSENIIKNPQFGFGNPRNDYGLGFYCTQSVELAKEWACQKNKDGFANCYELKTEGLSILDLSTSSFSILHWLSILMQNRVFSPKSPLGKQNLDFLTSHYNLFYSEYDIIIGYRANDSYFSFASDFLENIIPIQSLATSMKLGSLGLQVVLKSEKAFESISYINAEKAEQNIYFPKYIARDTSARKAYLKNLRNQKPDSSTYLIDIVRNPELLNDLHL</sequence>
<keyword evidence="2" id="KW-1185">Reference proteome</keyword>
<evidence type="ECO:0000313" key="1">
    <source>
        <dbReference type="EMBL" id="EIC01258.1"/>
    </source>
</evidence>
<dbReference type="EMBL" id="AGRW01000051">
    <property type="protein sequence ID" value="EIC01258.1"/>
    <property type="molecule type" value="Genomic_DNA"/>
</dbReference>
<dbReference type="AlphaFoldDB" id="H7EMH3"/>
<dbReference type="Proteomes" id="UP000003571">
    <property type="component" value="Unassembled WGS sequence"/>
</dbReference>
<dbReference type="OrthoDB" id="9813772at2"/>
<dbReference type="InterPro" id="IPR025051">
    <property type="entry name" value="DUF3990"/>
</dbReference>
<organism evidence="1 2">
    <name type="scientific">Treponema saccharophilum DSM 2985</name>
    <dbReference type="NCBI Taxonomy" id="907348"/>
    <lineage>
        <taxon>Bacteria</taxon>
        <taxon>Pseudomonadati</taxon>
        <taxon>Spirochaetota</taxon>
        <taxon>Spirochaetia</taxon>
        <taxon>Spirochaetales</taxon>
        <taxon>Treponemataceae</taxon>
        <taxon>Treponema</taxon>
    </lineage>
</organism>
<gene>
    <name evidence="1" type="ORF">TresaDRAFT_0395</name>
</gene>
<evidence type="ECO:0008006" key="3">
    <source>
        <dbReference type="Google" id="ProtNLM"/>
    </source>
</evidence>
<accession>H7EMH3</accession>
<dbReference type="Pfam" id="PF13151">
    <property type="entry name" value="DUF3990"/>
    <property type="match status" value="1"/>
</dbReference>